<proteinExistence type="predicted"/>
<name>A0A8S4A3D5_9EUPU</name>
<evidence type="ECO:0000259" key="1">
    <source>
        <dbReference type="Pfam" id="PF00685"/>
    </source>
</evidence>
<accession>A0A8S4A3D5</accession>
<dbReference type="InterPro" id="IPR052654">
    <property type="entry name" value="CS_Sulfotransferase"/>
</dbReference>
<dbReference type="Proteomes" id="UP000678393">
    <property type="component" value="Unassembled WGS sequence"/>
</dbReference>
<dbReference type="Gene3D" id="3.40.50.300">
    <property type="entry name" value="P-loop containing nucleotide triphosphate hydrolases"/>
    <property type="match status" value="1"/>
</dbReference>
<keyword evidence="3" id="KW-1185">Reference proteome</keyword>
<sequence>MTFFKPGHFIMFHSTMTFSQFYLSSKSRWLRAMVAVVVVYIFVQVSWTSREYIRPCCMDAQHVSTSGFKEHYKWTCIDRLANRHKRVEDIYCIVLPEFLPHIKNPCFYDYGSKHRELRCLPYFYIIGMDKSASTDLHSRLAKHPLVMENRGNLGKETAYWSWYRYGIFNKKTVNRKMYLDDYLTMFADTAKMIQDANRTQIITGDATPMDLWDFRSWPSIPQNAHKEEPEVLTPHLIQYIHQGRTPKFIIQLREPVERLYSDYIFLKYGNNPTEFHKHSMEAIDLMNNCTGNHSRRFCYFSKALYQKLPARLHLGCYSVFLKEWFNVFPRSAFLITRTDEYMKDMSATLTRVFQFMDLPTPPQDQMADILNQTRRHVTQKKAGKIRPETVTALRKFYDDCNKETAELLQDDRFLWSDHYT</sequence>
<protein>
    <recommendedName>
        <fullName evidence="1">Sulfotransferase domain-containing protein</fullName>
    </recommendedName>
</protein>
<feature type="domain" description="Sulfotransferase" evidence="1">
    <location>
        <begin position="183"/>
        <end position="381"/>
    </location>
</feature>
<organism evidence="2 3">
    <name type="scientific">Candidula unifasciata</name>
    <dbReference type="NCBI Taxonomy" id="100452"/>
    <lineage>
        <taxon>Eukaryota</taxon>
        <taxon>Metazoa</taxon>
        <taxon>Spiralia</taxon>
        <taxon>Lophotrochozoa</taxon>
        <taxon>Mollusca</taxon>
        <taxon>Gastropoda</taxon>
        <taxon>Heterobranchia</taxon>
        <taxon>Euthyneura</taxon>
        <taxon>Panpulmonata</taxon>
        <taxon>Eupulmonata</taxon>
        <taxon>Stylommatophora</taxon>
        <taxon>Helicina</taxon>
        <taxon>Helicoidea</taxon>
        <taxon>Geomitridae</taxon>
        <taxon>Candidula</taxon>
    </lineage>
</organism>
<dbReference type="SUPFAM" id="SSF52540">
    <property type="entry name" value="P-loop containing nucleoside triphosphate hydrolases"/>
    <property type="match status" value="1"/>
</dbReference>
<gene>
    <name evidence="2" type="ORF">CUNI_LOCUS20428</name>
</gene>
<reference evidence="2" key="1">
    <citation type="submission" date="2021-04" db="EMBL/GenBank/DDBJ databases">
        <authorList>
            <consortium name="Molecular Ecology Group"/>
        </authorList>
    </citation>
    <scope>NUCLEOTIDE SEQUENCE</scope>
</reference>
<dbReference type="EMBL" id="CAJHNH020007679">
    <property type="protein sequence ID" value="CAG5134870.1"/>
    <property type="molecule type" value="Genomic_DNA"/>
</dbReference>
<dbReference type="OrthoDB" id="8068875at2759"/>
<dbReference type="PANTHER" id="PTHR15723">
    <property type="entry name" value="CARBOHYDRATE SULFOTRANSFERASE 15"/>
    <property type="match status" value="1"/>
</dbReference>
<dbReference type="Pfam" id="PF00685">
    <property type="entry name" value="Sulfotransfer_1"/>
    <property type="match status" value="1"/>
</dbReference>
<dbReference type="GO" id="GO:0050659">
    <property type="term" value="F:N-acetylgalactosamine 4-sulfate 6-O-sulfotransferase activity"/>
    <property type="evidence" value="ECO:0007669"/>
    <property type="project" value="TreeGrafter"/>
</dbReference>
<comment type="caution">
    <text evidence="2">The sequence shown here is derived from an EMBL/GenBank/DDBJ whole genome shotgun (WGS) entry which is preliminary data.</text>
</comment>
<dbReference type="InterPro" id="IPR000863">
    <property type="entry name" value="Sulfotransferase_dom"/>
</dbReference>
<dbReference type="PANTHER" id="PTHR15723:SF0">
    <property type="entry name" value="CARBOHYDRATE SULFOTRANSFERASE 15"/>
    <property type="match status" value="1"/>
</dbReference>
<evidence type="ECO:0000313" key="3">
    <source>
        <dbReference type="Proteomes" id="UP000678393"/>
    </source>
</evidence>
<dbReference type="GO" id="GO:0019319">
    <property type="term" value="P:hexose biosynthetic process"/>
    <property type="evidence" value="ECO:0007669"/>
    <property type="project" value="TreeGrafter"/>
</dbReference>
<evidence type="ECO:0000313" key="2">
    <source>
        <dbReference type="EMBL" id="CAG5134870.1"/>
    </source>
</evidence>
<dbReference type="AlphaFoldDB" id="A0A8S4A3D5"/>
<dbReference type="InterPro" id="IPR027417">
    <property type="entry name" value="P-loop_NTPase"/>
</dbReference>